<dbReference type="Proteomes" id="UP000032142">
    <property type="component" value="Unassembled WGS sequence"/>
</dbReference>
<evidence type="ECO:0000313" key="2">
    <source>
        <dbReference type="Proteomes" id="UP000032142"/>
    </source>
</evidence>
<sequence>MALASYYVNEVPRVSPGIPSGSTSSPRMCQRYDEYRQASSEIRVCRRLVHTIDWIIWV</sequence>
<protein>
    <submittedName>
        <fullName evidence="1">Uncharacterized protein</fullName>
    </submittedName>
</protein>
<organism evidence="1 2">
    <name type="scientific">Gossypium arboreum</name>
    <name type="common">Tree cotton</name>
    <name type="synonym">Gossypium nanking</name>
    <dbReference type="NCBI Taxonomy" id="29729"/>
    <lineage>
        <taxon>Eukaryota</taxon>
        <taxon>Viridiplantae</taxon>
        <taxon>Streptophyta</taxon>
        <taxon>Embryophyta</taxon>
        <taxon>Tracheophyta</taxon>
        <taxon>Spermatophyta</taxon>
        <taxon>Magnoliopsida</taxon>
        <taxon>eudicotyledons</taxon>
        <taxon>Gunneridae</taxon>
        <taxon>Pentapetalae</taxon>
        <taxon>rosids</taxon>
        <taxon>malvids</taxon>
        <taxon>Malvales</taxon>
        <taxon>Malvaceae</taxon>
        <taxon>Malvoideae</taxon>
        <taxon>Gossypium</taxon>
    </lineage>
</organism>
<reference evidence="2" key="1">
    <citation type="submission" date="2014-09" db="EMBL/GenBank/DDBJ databases">
        <authorList>
            <person name="Mudge J."/>
            <person name="Ramaraj T."/>
            <person name="Lindquist I.E."/>
            <person name="Bharti A.K."/>
            <person name="Sundararajan A."/>
            <person name="Cameron C.T."/>
            <person name="Woodward J.E."/>
            <person name="May G.D."/>
            <person name="Brubaker C."/>
            <person name="Broadhvest J."/>
            <person name="Wilkins T.A."/>
        </authorList>
    </citation>
    <scope>NUCLEOTIDE SEQUENCE</scope>
    <source>
        <strain evidence="2">cv. AKA8401</strain>
    </source>
</reference>
<name>A0A0B0MZC8_GOSAR</name>
<accession>A0A0B0MZC8</accession>
<evidence type="ECO:0000313" key="1">
    <source>
        <dbReference type="EMBL" id="KHG04834.1"/>
    </source>
</evidence>
<gene>
    <name evidence="1" type="ORF">F383_29121</name>
</gene>
<proteinExistence type="predicted"/>
<dbReference type="AlphaFoldDB" id="A0A0B0MZC8"/>
<keyword evidence="2" id="KW-1185">Reference proteome</keyword>
<comment type="caution">
    <text evidence="1">The sequence shown here is derived from an EMBL/GenBank/DDBJ whole genome shotgun (WGS) entry which is preliminary data.</text>
</comment>
<dbReference type="EMBL" id="JRRC01419207">
    <property type="protein sequence ID" value="KHG04834.1"/>
    <property type="molecule type" value="Genomic_DNA"/>
</dbReference>